<name>A0ABS7KBF7_9BACI</name>
<dbReference type="CDD" id="cd04506">
    <property type="entry name" value="SGNH_hydrolase_YpmR_like"/>
    <property type="match status" value="1"/>
</dbReference>
<keyword evidence="4" id="KW-0378">Hydrolase</keyword>
<protein>
    <submittedName>
        <fullName evidence="4">SGNH/GDSL hydrolase family protein</fullName>
    </submittedName>
</protein>
<evidence type="ECO:0000256" key="2">
    <source>
        <dbReference type="SAM" id="Phobius"/>
    </source>
</evidence>
<evidence type="ECO:0000256" key="1">
    <source>
        <dbReference type="SAM" id="MobiDB-lite"/>
    </source>
</evidence>
<feature type="compositionally biased region" description="Basic and acidic residues" evidence="1">
    <location>
        <begin position="68"/>
        <end position="80"/>
    </location>
</feature>
<dbReference type="EMBL" id="JACWFH010000039">
    <property type="protein sequence ID" value="MBY0099606.1"/>
    <property type="molecule type" value="Genomic_DNA"/>
</dbReference>
<feature type="compositionally biased region" description="Low complexity" evidence="1">
    <location>
        <begin position="316"/>
        <end position="334"/>
    </location>
</feature>
<evidence type="ECO:0000313" key="4">
    <source>
        <dbReference type="EMBL" id="MBY0099606.1"/>
    </source>
</evidence>
<comment type="caution">
    <text evidence="4">The sequence shown here is derived from an EMBL/GenBank/DDBJ whole genome shotgun (WGS) entry which is preliminary data.</text>
</comment>
<dbReference type="PANTHER" id="PTHR30383">
    <property type="entry name" value="THIOESTERASE 1/PROTEASE 1/LYSOPHOSPHOLIPASE L1"/>
    <property type="match status" value="1"/>
</dbReference>
<dbReference type="Proteomes" id="UP000769780">
    <property type="component" value="Unassembled WGS sequence"/>
</dbReference>
<keyword evidence="2" id="KW-1133">Transmembrane helix</keyword>
<proteinExistence type="predicted"/>
<reference evidence="4 5" key="1">
    <citation type="submission" date="2020-07" db="EMBL/GenBank/DDBJ databases">
        <title>Fungal Genomes of the International Space Station.</title>
        <authorList>
            <person name="Seuylemezian A."/>
            <person name="Singh N.K."/>
            <person name="Wood J."/>
            <person name="Venkateswaran K."/>
        </authorList>
    </citation>
    <scope>NUCLEOTIDE SEQUENCE [LARGE SCALE GENOMIC DNA]</scope>
    <source>
        <strain evidence="4 5">PL-B2</strain>
    </source>
</reference>
<keyword evidence="5" id="KW-1185">Reference proteome</keyword>
<dbReference type="RefSeq" id="WP_221875869.1">
    <property type="nucleotide sequence ID" value="NZ_JACWFH010000039.1"/>
</dbReference>
<accession>A0ABS7KBF7</accession>
<dbReference type="InterPro" id="IPR051532">
    <property type="entry name" value="Ester_Hydrolysis_Enzymes"/>
</dbReference>
<feature type="domain" description="SGNH hydrolase-type esterase" evidence="3">
    <location>
        <begin position="110"/>
        <end position="300"/>
    </location>
</feature>
<dbReference type="InterPro" id="IPR036514">
    <property type="entry name" value="SGNH_hydro_sf"/>
</dbReference>
<feature type="transmembrane region" description="Helical" evidence="2">
    <location>
        <begin position="7"/>
        <end position="24"/>
    </location>
</feature>
<dbReference type="Pfam" id="PF13472">
    <property type="entry name" value="Lipase_GDSL_2"/>
    <property type="match status" value="1"/>
</dbReference>
<gene>
    <name evidence="4" type="ORF">H0185_22960</name>
</gene>
<dbReference type="PANTHER" id="PTHR30383:SF27">
    <property type="entry name" value="SPORE GERMINATION LIPASE LIPC"/>
    <property type="match status" value="1"/>
</dbReference>
<feature type="region of interest" description="Disordered" evidence="1">
    <location>
        <begin position="52"/>
        <end position="80"/>
    </location>
</feature>
<dbReference type="Gene3D" id="3.40.50.1110">
    <property type="entry name" value="SGNH hydrolase"/>
    <property type="match status" value="1"/>
</dbReference>
<dbReference type="InterPro" id="IPR013830">
    <property type="entry name" value="SGNH_hydro"/>
</dbReference>
<organism evidence="4 5">
    <name type="scientific">Mesobacillus maritimus</name>
    <dbReference type="NCBI Taxonomy" id="1643336"/>
    <lineage>
        <taxon>Bacteria</taxon>
        <taxon>Bacillati</taxon>
        <taxon>Bacillota</taxon>
        <taxon>Bacilli</taxon>
        <taxon>Bacillales</taxon>
        <taxon>Bacillaceae</taxon>
        <taxon>Mesobacillus</taxon>
    </lineage>
</organism>
<dbReference type="SUPFAM" id="SSF52266">
    <property type="entry name" value="SGNH hydrolase"/>
    <property type="match status" value="1"/>
</dbReference>
<evidence type="ECO:0000259" key="3">
    <source>
        <dbReference type="Pfam" id="PF13472"/>
    </source>
</evidence>
<sequence length="340" mass="39096">MRRQKKIIIIASLLLLGLFVYLFFHSTQTEQVSVETYDSVWLQHIENAPSLNQKEEQRLMSDDSTSGEEGKLKSSDENSKRTITEEIKEKIREAVEGTINLFKKDLKIVAIGDSLTQGVGDETESGGYVGILNNTFEDNNLNIKIENYGKKGNRTDQLLKRLEKEEIVASISKADLVFITIGANDIMKVVKSNFTNLKLELFEEERLDYIERLKAIFDKINEINPDTQIYLIGFYNPFELYFEDIEELALIMNRWNEAGRLVTEEYENVNYIPVADLFSQRTIELLADDYFHPNTTGYKLMAKRVLENVDEVSIETEITTESTAESESSTQQETTTEEFE</sequence>
<keyword evidence="2" id="KW-0812">Transmembrane</keyword>
<feature type="region of interest" description="Disordered" evidence="1">
    <location>
        <begin position="316"/>
        <end position="340"/>
    </location>
</feature>
<dbReference type="GO" id="GO:0016787">
    <property type="term" value="F:hydrolase activity"/>
    <property type="evidence" value="ECO:0007669"/>
    <property type="project" value="UniProtKB-KW"/>
</dbReference>
<evidence type="ECO:0000313" key="5">
    <source>
        <dbReference type="Proteomes" id="UP000769780"/>
    </source>
</evidence>
<keyword evidence="2" id="KW-0472">Membrane</keyword>